<evidence type="ECO:0000256" key="5">
    <source>
        <dbReference type="ARBA" id="ARBA00023235"/>
    </source>
</evidence>
<protein>
    <submittedName>
        <fullName evidence="9">DNA gyrase/topoisomerase IV, A subunit</fullName>
    </submittedName>
</protein>
<evidence type="ECO:0000256" key="2">
    <source>
        <dbReference type="ARBA" id="ARBA00008263"/>
    </source>
</evidence>
<keyword evidence="4 6" id="KW-0238">DNA-binding</keyword>
<keyword evidence="5 6" id="KW-0413">Isomerase</keyword>
<comment type="caution">
    <text evidence="9">The sequence shown here is derived from an EMBL/GenBank/DDBJ whole genome shotgun (WGS) entry which is preliminary data.</text>
</comment>
<keyword evidence="3 6" id="KW-0799">Topoisomerase</keyword>
<proteinExistence type="inferred from homology"/>
<comment type="similarity">
    <text evidence="2">Belongs to the type II topoisomerase GyrA/ParC subunit family.</text>
</comment>
<feature type="active site" description="O-(5'-phospho-DNA)-tyrosine intermediate" evidence="6">
    <location>
        <position position="106"/>
    </location>
</feature>
<dbReference type="PANTHER" id="PTHR43493">
    <property type="entry name" value="DNA GYRASE/TOPOISOMERASE SUBUNIT A"/>
    <property type="match status" value="1"/>
</dbReference>
<evidence type="ECO:0000313" key="10">
    <source>
        <dbReference type="Proteomes" id="UP000016649"/>
    </source>
</evidence>
<keyword evidence="10" id="KW-1185">Reference proteome</keyword>
<dbReference type="Gene3D" id="3.90.199.10">
    <property type="entry name" value="Topoisomerase II, domain 5"/>
    <property type="match status" value="1"/>
</dbReference>
<dbReference type="EMBL" id="AWVH01000005">
    <property type="protein sequence ID" value="ERJ94391.1"/>
    <property type="molecule type" value="Genomic_DNA"/>
</dbReference>
<dbReference type="NCBIfam" id="NF007209">
    <property type="entry name" value="PRK09631.1"/>
    <property type="match status" value="1"/>
</dbReference>
<evidence type="ECO:0000256" key="6">
    <source>
        <dbReference type="PROSITE-ProRule" id="PRU01384"/>
    </source>
</evidence>
<evidence type="ECO:0000256" key="1">
    <source>
        <dbReference type="ARBA" id="ARBA00000185"/>
    </source>
</evidence>
<dbReference type="InterPro" id="IPR002205">
    <property type="entry name" value="Topo_IIA_dom_A"/>
</dbReference>
<reference evidence="9 10" key="1">
    <citation type="submission" date="2013-08" db="EMBL/GenBank/DDBJ databases">
        <authorList>
            <person name="Weinstock G."/>
            <person name="Sodergren E."/>
            <person name="Wylie T."/>
            <person name="Fulton L."/>
            <person name="Fulton R."/>
            <person name="Fronick C."/>
            <person name="O'Laughlin M."/>
            <person name="Godfrey J."/>
            <person name="Miner T."/>
            <person name="Herter B."/>
            <person name="Appelbaum E."/>
            <person name="Cordes M."/>
            <person name="Lek S."/>
            <person name="Wollam A."/>
            <person name="Pepin K.H."/>
            <person name="Palsikar V.B."/>
            <person name="Mitreva M."/>
            <person name="Wilson R.K."/>
        </authorList>
    </citation>
    <scope>NUCLEOTIDE SEQUENCE [LARGE SCALE GENOMIC DNA]</scope>
    <source>
        <strain evidence="9 10">ATCC 700332</strain>
    </source>
</reference>
<sequence length="646" mass="73055">MAYVKNIFDKNFLEYASYVIRDRAIPDLEDGLKPVQRRVLHTLFEMDDGKFHKVANVVGQCMKYHPHGDASIYGALVVLANKDLFIDRQGNFGNLYTGDGASAARYIECRCTRLGKDILYNPAISNYVPSYDGRGKEPSVFRAKLPLALVLGAEGIAVGMSTRILSHNIREVIEAEKACLTGKNFALYPDFPTGGLIDVSEYQDGLGKIITRAKLDTSDPKRIVITELPAGSNTETLMQSIETAAKSGKVKIASINDFTTDKVEIEIKLQRGVYSKEVEDALFAFTDCEQSISCNLLVIKDNMPQVMTVTDVIKHHAKQLVGILKDELQLEKANLTDRLHLRTLERIFIEERIYKKIEQMKTAETVVKAVIAGFKPFAAELIRPVTEEDVDTLLKIPIRRISLYDIQKNRQEVQEINERLKEIAKLLKNLTAYAVSWLDGILAKLDEDKAVRKTKITDFNQVDVREVVKKDTALRYDSKTGYLGTAVSTGTELFKVSPYDRIVVLRKSGVYTVCDVPDKLFVDTGMWYCGSSEKEELSKVLFTLIFRDPKTKFCFIKRCRIGQFILNRDYLIVPEGMQLLYVSTKADFSFTLMYTKKPRVKILQETFKASDYEEKGLKSIGVRLSSRETEKIVVTKKAQAKDIQDV</sequence>
<dbReference type="InterPro" id="IPR013757">
    <property type="entry name" value="Topo_IIA_A_a_sf"/>
</dbReference>
<evidence type="ECO:0000259" key="8">
    <source>
        <dbReference type="PROSITE" id="PS52040"/>
    </source>
</evidence>
<dbReference type="Gene3D" id="1.10.268.10">
    <property type="entry name" value="Topoisomerase, domain 3"/>
    <property type="match status" value="1"/>
</dbReference>
<organism evidence="9 10">
    <name type="scientific">Treponema lecithinolyticum ATCC 700332</name>
    <dbReference type="NCBI Taxonomy" id="1321815"/>
    <lineage>
        <taxon>Bacteria</taxon>
        <taxon>Pseudomonadati</taxon>
        <taxon>Spirochaetota</taxon>
        <taxon>Spirochaetia</taxon>
        <taxon>Spirochaetales</taxon>
        <taxon>Treponemataceae</taxon>
        <taxon>Treponema</taxon>
    </lineage>
</organism>
<name>A0ABN0P1H0_TRELE</name>
<dbReference type="RefSeq" id="WP_021686764.1">
    <property type="nucleotide sequence ID" value="NZ_KI260561.1"/>
</dbReference>
<dbReference type="InterPro" id="IPR050220">
    <property type="entry name" value="Type_II_DNA_Topoisomerases"/>
</dbReference>
<evidence type="ECO:0000256" key="3">
    <source>
        <dbReference type="ARBA" id="ARBA00023029"/>
    </source>
</evidence>
<dbReference type="PANTHER" id="PTHR43493:SF5">
    <property type="entry name" value="DNA GYRASE SUBUNIT A, CHLOROPLASTIC_MITOCHONDRIAL"/>
    <property type="match status" value="1"/>
</dbReference>
<evidence type="ECO:0000256" key="7">
    <source>
        <dbReference type="SAM" id="Coils"/>
    </source>
</evidence>
<dbReference type="Pfam" id="PF00521">
    <property type="entry name" value="DNA_topoisoIV"/>
    <property type="match status" value="1"/>
</dbReference>
<dbReference type="SMART" id="SM00434">
    <property type="entry name" value="TOP4c"/>
    <property type="match status" value="1"/>
</dbReference>
<dbReference type="InterPro" id="IPR013760">
    <property type="entry name" value="Topo_IIA-like_dom_sf"/>
</dbReference>
<dbReference type="PROSITE" id="PS52040">
    <property type="entry name" value="TOPO_IIA"/>
    <property type="match status" value="1"/>
</dbReference>
<feature type="coiled-coil region" evidence="7">
    <location>
        <begin position="406"/>
        <end position="433"/>
    </location>
</feature>
<evidence type="ECO:0000313" key="9">
    <source>
        <dbReference type="EMBL" id="ERJ94391.1"/>
    </source>
</evidence>
<accession>A0ABN0P1H0</accession>
<evidence type="ECO:0000256" key="4">
    <source>
        <dbReference type="ARBA" id="ARBA00023125"/>
    </source>
</evidence>
<dbReference type="Gene3D" id="3.30.1360.40">
    <property type="match status" value="1"/>
</dbReference>
<keyword evidence="7" id="KW-0175">Coiled coil</keyword>
<dbReference type="Proteomes" id="UP000016649">
    <property type="component" value="Unassembled WGS sequence"/>
</dbReference>
<gene>
    <name evidence="9" type="ORF">HMPREF9193_00363</name>
</gene>
<dbReference type="SUPFAM" id="SSF56719">
    <property type="entry name" value="Type II DNA topoisomerase"/>
    <property type="match status" value="1"/>
</dbReference>
<comment type="catalytic activity">
    <reaction evidence="1 6">
        <text>ATP-dependent breakage, passage and rejoining of double-stranded DNA.</text>
        <dbReference type="EC" id="5.6.2.2"/>
    </reaction>
</comment>
<dbReference type="InterPro" id="IPR013758">
    <property type="entry name" value="Topo_IIA_A/C_ab"/>
</dbReference>
<feature type="domain" description="Topo IIA-type catalytic" evidence="8">
    <location>
        <begin position="25"/>
        <end position="472"/>
    </location>
</feature>